<name>A0A317ES56_9SPHI</name>
<reference evidence="2" key="1">
    <citation type="submission" date="2018-05" db="EMBL/GenBank/DDBJ databases">
        <title>Pedobacter paludis sp. nov., isolated from wetland soil.</title>
        <authorList>
            <person name="Zhang Y."/>
        </authorList>
    </citation>
    <scope>NUCLEOTIDE SEQUENCE [LARGE SCALE GENOMIC DNA]</scope>
    <source>
        <strain evidence="2">R-8</strain>
    </source>
</reference>
<proteinExistence type="predicted"/>
<keyword evidence="2" id="KW-1185">Reference proteome</keyword>
<protein>
    <submittedName>
        <fullName evidence="1">Uncharacterized protein</fullName>
    </submittedName>
</protein>
<organism evidence="1 2">
    <name type="scientific">Pedobacter paludis</name>
    <dbReference type="NCBI Taxonomy" id="2203212"/>
    <lineage>
        <taxon>Bacteria</taxon>
        <taxon>Pseudomonadati</taxon>
        <taxon>Bacteroidota</taxon>
        <taxon>Sphingobacteriia</taxon>
        <taxon>Sphingobacteriales</taxon>
        <taxon>Sphingobacteriaceae</taxon>
        <taxon>Pedobacter</taxon>
    </lineage>
</organism>
<evidence type="ECO:0000313" key="1">
    <source>
        <dbReference type="EMBL" id="PWS29761.1"/>
    </source>
</evidence>
<gene>
    <name evidence="1" type="ORF">DF947_21590</name>
</gene>
<dbReference type="AlphaFoldDB" id="A0A317ES56"/>
<sequence length="72" mass="8398">MQDDETYFRCCVTNDADNFRMNKSGFSRNNDVTMDEVKSLPLFAPFSDAQAIKTIQTVKRFRLSQLKAWINK</sequence>
<dbReference type="EMBL" id="QGNY01000011">
    <property type="protein sequence ID" value="PWS29761.1"/>
    <property type="molecule type" value="Genomic_DNA"/>
</dbReference>
<accession>A0A317ES56</accession>
<evidence type="ECO:0000313" key="2">
    <source>
        <dbReference type="Proteomes" id="UP000245391"/>
    </source>
</evidence>
<comment type="caution">
    <text evidence="1">The sequence shown here is derived from an EMBL/GenBank/DDBJ whole genome shotgun (WGS) entry which is preliminary data.</text>
</comment>
<dbReference type="Proteomes" id="UP000245391">
    <property type="component" value="Unassembled WGS sequence"/>
</dbReference>